<accession>A0ABR4CCW5</accession>
<evidence type="ECO:0000313" key="1">
    <source>
        <dbReference type="EMBL" id="KAL2066938.1"/>
    </source>
</evidence>
<name>A0ABR4CCW5_9HELO</name>
<comment type="caution">
    <text evidence="1">The sequence shown here is derived from an EMBL/GenBank/DDBJ whole genome shotgun (WGS) entry which is preliminary data.</text>
</comment>
<proteinExistence type="predicted"/>
<feature type="non-terminal residue" evidence="1">
    <location>
        <position position="119"/>
    </location>
</feature>
<gene>
    <name evidence="1" type="ORF">VTL71DRAFT_1362</name>
</gene>
<reference evidence="1 2" key="1">
    <citation type="journal article" date="2024" name="Commun. Biol.">
        <title>Comparative genomic analysis of thermophilic fungi reveals convergent evolutionary adaptations and gene losses.</title>
        <authorList>
            <person name="Steindorff A.S."/>
            <person name="Aguilar-Pontes M.V."/>
            <person name="Robinson A.J."/>
            <person name="Andreopoulos B."/>
            <person name="LaButti K."/>
            <person name="Kuo A."/>
            <person name="Mondo S."/>
            <person name="Riley R."/>
            <person name="Otillar R."/>
            <person name="Haridas S."/>
            <person name="Lipzen A."/>
            <person name="Grimwood J."/>
            <person name="Schmutz J."/>
            <person name="Clum A."/>
            <person name="Reid I.D."/>
            <person name="Moisan M.C."/>
            <person name="Butler G."/>
            <person name="Nguyen T.T.M."/>
            <person name="Dewar K."/>
            <person name="Conant G."/>
            <person name="Drula E."/>
            <person name="Henrissat B."/>
            <person name="Hansel C."/>
            <person name="Singer S."/>
            <person name="Hutchinson M.I."/>
            <person name="de Vries R.P."/>
            <person name="Natvig D.O."/>
            <person name="Powell A.J."/>
            <person name="Tsang A."/>
            <person name="Grigoriev I.V."/>
        </authorList>
    </citation>
    <scope>NUCLEOTIDE SEQUENCE [LARGE SCALE GENOMIC DNA]</scope>
    <source>
        <strain evidence="1 2">CBS 494.80</strain>
    </source>
</reference>
<organism evidence="1 2">
    <name type="scientific">Oculimacula yallundae</name>
    <dbReference type="NCBI Taxonomy" id="86028"/>
    <lineage>
        <taxon>Eukaryota</taxon>
        <taxon>Fungi</taxon>
        <taxon>Dikarya</taxon>
        <taxon>Ascomycota</taxon>
        <taxon>Pezizomycotina</taxon>
        <taxon>Leotiomycetes</taxon>
        <taxon>Helotiales</taxon>
        <taxon>Ploettnerulaceae</taxon>
        <taxon>Oculimacula</taxon>
    </lineage>
</organism>
<evidence type="ECO:0000313" key="2">
    <source>
        <dbReference type="Proteomes" id="UP001595075"/>
    </source>
</evidence>
<dbReference type="EMBL" id="JAZHXI010000010">
    <property type="protein sequence ID" value="KAL2066938.1"/>
    <property type="molecule type" value="Genomic_DNA"/>
</dbReference>
<protein>
    <submittedName>
        <fullName evidence="1">Uncharacterized protein</fullName>
    </submittedName>
</protein>
<sequence>MNLNWQLSECQDSIRGPRFFRQSTIFLCSPHFWLRAKAHGSRIPRSSGIPHFADDYDEIVRLKNPIKLIVTAFAGKEYPNSRTLWYGTGGTPSTWLTSITARLEQPRKRSLKLVRLVIQ</sequence>
<keyword evidence="2" id="KW-1185">Reference proteome</keyword>
<dbReference type="Proteomes" id="UP001595075">
    <property type="component" value="Unassembled WGS sequence"/>
</dbReference>